<dbReference type="Gene3D" id="1.10.790.20">
    <property type="entry name" value="Domain of unknown function DUF1476"/>
    <property type="match status" value="1"/>
</dbReference>
<organism evidence="1 2">
    <name type="scientific">Magnetospirillum moscoviense</name>
    <dbReference type="NCBI Taxonomy" id="1437059"/>
    <lineage>
        <taxon>Bacteria</taxon>
        <taxon>Pseudomonadati</taxon>
        <taxon>Pseudomonadota</taxon>
        <taxon>Alphaproteobacteria</taxon>
        <taxon>Rhodospirillales</taxon>
        <taxon>Rhodospirillaceae</taxon>
        <taxon>Magnetospirillum</taxon>
    </lineage>
</organism>
<dbReference type="Proteomes" id="UP000078543">
    <property type="component" value="Unassembled WGS sequence"/>
</dbReference>
<comment type="caution">
    <text evidence="1">The sequence shown here is derived from an EMBL/GenBank/DDBJ whole genome shotgun (WGS) entry which is preliminary data.</text>
</comment>
<dbReference type="OrthoDB" id="9810387at2"/>
<evidence type="ECO:0000313" key="1">
    <source>
        <dbReference type="EMBL" id="OAN51480.1"/>
    </source>
</evidence>
<dbReference type="AlphaFoldDB" id="A0A178MRY0"/>
<dbReference type="STRING" id="1437059.A6A05_01055"/>
<sequence>MTDYVRTVDAKGATSQVNFIANQEAAFWVRARRNRLLAEWFSDLTDADSQSYLKLLLDEDFARVESHEAERWILLKIRNDLLGFGVVQSLDDLRDRFQRFERQAWLERTG</sequence>
<accession>A0A178MRY0</accession>
<gene>
    <name evidence="1" type="ORF">A6A05_01055</name>
</gene>
<protein>
    <submittedName>
        <fullName evidence="1">Uncharacterized protein</fullName>
    </submittedName>
</protein>
<keyword evidence="2" id="KW-1185">Reference proteome</keyword>
<dbReference type="InterPro" id="IPR009945">
    <property type="entry name" value="ATPase_inh_sub_z"/>
</dbReference>
<name>A0A178MRY0_9PROT</name>
<dbReference type="RefSeq" id="WP_068499323.1">
    <property type="nucleotide sequence ID" value="NZ_LWQU01000130.1"/>
</dbReference>
<evidence type="ECO:0000313" key="2">
    <source>
        <dbReference type="Proteomes" id="UP000078543"/>
    </source>
</evidence>
<proteinExistence type="predicted"/>
<dbReference type="Pfam" id="PF07345">
    <property type="entry name" value="ATPaseInh_sub_z"/>
    <property type="match status" value="1"/>
</dbReference>
<reference evidence="1 2" key="1">
    <citation type="submission" date="2016-04" db="EMBL/GenBank/DDBJ databases">
        <title>Draft genome sequence of freshwater magnetotactic bacteria Magnetospirillum marisnigri SP-1 and Magnetospirillum moscoviense BB-1.</title>
        <authorList>
            <person name="Koziaeva V."/>
            <person name="Dziuba M.V."/>
            <person name="Ivanov T.M."/>
            <person name="Kuznetsov B."/>
            <person name="Grouzdev D.S."/>
        </authorList>
    </citation>
    <scope>NUCLEOTIDE SEQUENCE [LARGE SCALE GENOMIC DNA]</scope>
    <source>
        <strain evidence="1 2">BB-1</strain>
    </source>
</reference>
<dbReference type="EMBL" id="LWQU01000130">
    <property type="protein sequence ID" value="OAN51480.1"/>
    <property type="molecule type" value="Genomic_DNA"/>
</dbReference>
<dbReference type="InterPro" id="IPR038293">
    <property type="entry name" value="ATPase_inh_sub_z_sf"/>
</dbReference>